<accession>A0ABP3IB56</accession>
<dbReference type="InterPro" id="IPR002397">
    <property type="entry name" value="Cyt_P450_B"/>
</dbReference>
<evidence type="ECO:0000256" key="2">
    <source>
        <dbReference type="RuleBase" id="RU000461"/>
    </source>
</evidence>
<dbReference type="InterPro" id="IPR017972">
    <property type="entry name" value="Cyt_P450_CS"/>
</dbReference>
<keyword evidence="2" id="KW-0560">Oxidoreductase</keyword>
<dbReference type="PRINTS" id="PR00359">
    <property type="entry name" value="BP450"/>
</dbReference>
<evidence type="ECO:0000313" key="3">
    <source>
        <dbReference type="EMBL" id="GAA0396580.1"/>
    </source>
</evidence>
<dbReference type="Gene3D" id="1.10.630.10">
    <property type="entry name" value="Cytochrome P450"/>
    <property type="match status" value="1"/>
</dbReference>
<keyword evidence="2" id="KW-0349">Heme</keyword>
<dbReference type="PROSITE" id="PS00086">
    <property type="entry name" value="CYTOCHROME_P450"/>
    <property type="match status" value="1"/>
</dbReference>
<keyword evidence="2" id="KW-0503">Monooxygenase</keyword>
<gene>
    <name evidence="3" type="ORF">GCM10010357_17110</name>
</gene>
<dbReference type="RefSeq" id="WP_344021649.1">
    <property type="nucleotide sequence ID" value="NZ_BAAABX010000017.1"/>
</dbReference>
<dbReference type="InterPro" id="IPR036396">
    <property type="entry name" value="Cyt_P450_sf"/>
</dbReference>
<dbReference type="PANTHER" id="PTHR46696:SF1">
    <property type="entry name" value="CYTOCHROME P450 YJIB-RELATED"/>
    <property type="match status" value="1"/>
</dbReference>
<name>A0ABP3IB56_9ACTN</name>
<dbReference type="PANTHER" id="PTHR46696">
    <property type="entry name" value="P450, PUTATIVE (EUROFUNG)-RELATED"/>
    <property type="match status" value="1"/>
</dbReference>
<dbReference type="SUPFAM" id="SSF48264">
    <property type="entry name" value="Cytochrome P450"/>
    <property type="match status" value="1"/>
</dbReference>
<dbReference type="EMBL" id="BAAABX010000017">
    <property type="protein sequence ID" value="GAA0396580.1"/>
    <property type="molecule type" value="Genomic_DNA"/>
</dbReference>
<keyword evidence="4" id="KW-1185">Reference proteome</keyword>
<comment type="caution">
    <text evidence="3">The sequence shown here is derived from an EMBL/GenBank/DDBJ whole genome shotgun (WGS) entry which is preliminary data.</text>
</comment>
<organism evidence="3 4">
    <name type="scientific">Streptomyces luteireticuli</name>
    <dbReference type="NCBI Taxonomy" id="173858"/>
    <lineage>
        <taxon>Bacteria</taxon>
        <taxon>Bacillati</taxon>
        <taxon>Actinomycetota</taxon>
        <taxon>Actinomycetes</taxon>
        <taxon>Kitasatosporales</taxon>
        <taxon>Streptomycetaceae</taxon>
        <taxon>Streptomyces</taxon>
    </lineage>
</organism>
<dbReference type="InterPro" id="IPR001128">
    <property type="entry name" value="Cyt_P450"/>
</dbReference>
<evidence type="ECO:0000313" key="4">
    <source>
        <dbReference type="Proteomes" id="UP001500879"/>
    </source>
</evidence>
<sequence length="417" mass="46122">MPDQTDHRAGTRCPALSSAAVSAAFLSPASAGLHPLLKQLRDDAPVFFSEELGVWIVTRYDDVLRVLKDAELFPASTRSVILGAYPPEVRDILAATATFTAPNMGFDGRPTHDRLRRPVAPYLSDRNVARLEPRIRAIADRCAARLPDTPPADLVAAYARPLATALVMTLAGFPDGDHDRVLRYHRAVSGFFFGSPPPDRQLPYARDIQEWEEYLSAHIRRRRRHPEDDIVGFVAAQDTYTERELISFLSFDIVTAGIGPTGYALTVLCRELLEDHRRRDALAAEPALFDACFGESLRRSGPALGVFRTAAEATELGGVRIPAGAALWALIASADRDERRFERPDDHDPARPRLGASLHFSHGLHYCLGANLARTAVRTAVTALLRRRPDLRLVPDQPRVYEPGINVIAPARLLVEW</sequence>
<dbReference type="Pfam" id="PF00067">
    <property type="entry name" value="p450"/>
    <property type="match status" value="1"/>
</dbReference>
<reference evidence="4" key="1">
    <citation type="journal article" date="2019" name="Int. J. Syst. Evol. Microbiol.">
        <title>The Global Catalogue of Microorganisms (GCM) 10K type strain sequencing project: providing services to taxonomists for standard genome sequencing and annotation.</title>
        <authorList>
            <consortium name="The Broad Institute Genomics Platform"/>
            <consortium name="The Broad Institute Genome Sequencing Center for Infectious Disease"/>
            <person name="Wu L."/>
            <person name="Ma J."/>
        </authorList>
    </citation>
    <scope>NUCLEOTIDE SEQUENCE [LARGE SCALE GENOMIC DNA]</scope>
    <source>
        <strain evidence="4">JCM 4788</strain>
    </source>
</reference>
<proteinExistence type="inferred from homology"/>
<protein>
    <submittedName>
        <fullName evidence="3">Cytochrome P450</fullName>
    </submittedName>
</protein>
<dbReference type="Proteomes" id="UP001500879">
    <property type="component" value="Unassembled WGS sequence"/>
</dbReference>
<evidence type="ECO:0000256" key="1">
    <source>
        <dbReference type="ARBA" id="ARBA00010617"/>
    </source>
</evidence>
<comment type="similarity">
    <text evidence="1 2">Belongs to the cytochrome P450 family.</text>
</comment>
<keyword evidence="2" id="KW-0479">Metal-binding</keyword>
<keyword evidence="2" id="KW-0408">Iron</keyword>